<sequence>MPGNTDPDGTKHRTITLVEAYVAKDATAVAEAVDAIDTEERVTASISELKVLASFLTRRVQDTGVAWQPADAREAVARAVADLLEPEVELAVVSTWEAYSVGERAAAEHFTQGDPLVFAHMLAAFTAAIGQAVYTPTELMATLRMASGLAE</sequence>
<accession>A0ABU2H771</accession>
<comment type="caution">
    <text evidence="1">The sequence shown here is derived from an EMBL/GenBank/DDBJ whole genome shotgun (WGS) entry which is preliminary data.</text>
</comment>
<protein>
    <submittedName>
        <fullName evidence="1">Uncharacterized protein</fullName>
    </submittedName>
</protein>
<dbReference type="Proteomes" id="UP001250214">
    <property type="component" value="Unassembled WGS sequence"/>
</dbReference>
<organism evidence="1 2">
    <name type="scientific">Lipingzhangella rawalii</name>
    <dbReference type="NCBI Taxonomy" id="2055835"/>
    <lineage>
        <taxon>Bacteria</taxon>
        <taxon>Bacillati</taxon>
        <taxon>Actinomycetota</taxon>
        <taxon>Actinomycetes</taxon>
        <taxon>Streptosporangiales</taxon>
        <taxon>Nocardiopsidaceae</taxon>
        <taxon>Lipingzhangella</taxon>
    </lineage>
</organism>
<evidence type="ECO:0000313" key="2">
    <source>
        <dbReference type="Proteomes" id="UP001250214"/>
    </source>
</evidence>
<evidence type="ECO:0000313" key="1">
    <source>
        <dbReference type="EMBL" id="MDS1271150.1"/>
    </source>
</evidence>
<proteinExistence type="predicted"/>
<gene>
    <name evidence="1" type="ORF">RIF23_12680</name>
</gene>
<keyword evidence="2" id="KW-1185">Reference proteome</keyword>
<dbReference type="EMBL" id="JAVLVT010000005">
    <property type="protein sequence ID" value="MDS1271150.1"/>
    <property type="molecule type" value="Genomic_DNA"/>
</dbReference>
<reference evidence="2" key="1">
    <citation type="submission" date="2023-07" db="EMBL/GenBank/DDBJ databases">
        <title>Novel species in the genus Lipingzhangella isolated from Sambhar Salt Lake.</title>
        <authorList>
            <person name="Jiya N."/>
            <person name="Kajale S."/>
            <person name="Sharma A."/>
        </authorList>
    </citation>
    <scope>NUCLEOTIDE SEQUENCE [LARGE SCALE GENOMIC DNA]</scope>
    <source>
        <strain evidence="2">LS1_29</strain>
    </source>
</reference>
<name>A0ABU2H771_9ACTN</name>
<dbReference type="RefSeq" id="WP_310912692.1">
    <property type="nucleotide sequence ID" value="NZ_JAVLVT010000005.1"/>
</dbReference>